<gene>
    <name evidence="1" type="ORF">WKI58_07660</name>
</gene>
<evidence type="ECO:0000313" key="1">
    <source>
        <dbReference type="EMBL" id="MEJ8656401.1"/>
    </source>
</evidence>
<proteinExistence type="predicted"/>
<keyword evidence="2" id="KW-1185">Reference proteome</keyword>
<protein>
    <submittedName>
        <fullName evidence="1">MFS transporter</fullName>
    </submittedName>
</protein>
<organism evidence="1 2">
    <name type="scientific">Streptomyces pratisoli</name>
    <dbReference type="NCBI Taxonomy" id="3139917"/>
    <lineage>
        <taxon>Bacteria</taxon>
        <taxon>Bacillati</taxon>
        <taxon>Actinomycetota</taxon>
        <taxon>Actinomycetes</taxon>
        <taxon>Kitasatosporales</taxon>
        <taxon>Streptomycetaceae</taxon>
        <taxon>Streptomyces</taxon>
    </lineage>
</organism>
<dbReference type="EMBL" id="JBBKAI010000002">
    <property type="protein sequence ID" value="MEJ8656401.1"/>
    <property type="molecule type" value="Genomic_DNA"/>
</dbReference>
<accession>A0ACC6QDN2</accession>
<sequence length="421" mass="40818">MGPRTAAGMRPYLPVAFLARLADEGMAVAVVTLALHRTGSAALGAYVLMAWMAPHVLAAPLAGSIAARASSPRLLYGAGLGCLGAAIAASAATVGTAPAPVTFAIALAGGCLGPLVTGALSGLIGLLTPPGPVRDRAYALDAAVYNAASVAGPGAAALLTGLYSPALAVLLLAAAALAAAALATALLPGTRSRGTHPGPGAGAGPQPHRAASTRRAALVAGPVVVWRVRELRAITGATCLAFLGIGGLTTTAVLLGGGGALMTGFAVGALAGSLAVARYRPGVPAPRLAEAALLGLGLALAAAAAVALVPSPGPWLLLPFFTVAGLCDGVVLTATLRVRSDHAPPGTRPQVFAVGAGLKISAAACGAGLAGLFAARPAPLLLLAIAALQLMSALLHVLLGASGRTGTLLGRPGRTGTDVGR</sequence>
<comment type="caution">
    <text evidence="1">The sequence shown here is derived from an EMBL/GenBank/DDBJ whole genome shotgun (WGS) entry which is preliminary data.</text>
</comment>
<name>A0ACC6QDN2_9ACTN</name>
<reference evidence="1" key="1">
    <citation type="submission" date="2024-03" db="EMBL/GenBank/DDBJ databases">
        <title>Novel Streptomyces species of biotechnological and ecological value are a feature of Machair soil.</title>
        <authorList>
            <person name="Prole J.R."/>
            <person name="Goodfellow M."/>
            <person name="Allenby N."/>
            <person name="Ward A.C."/>
        </authorList>
    </citation>
    <scope>NUCLEOTIDE SEQUENCE</scope>
    <source>
        <strain evidence="1">MS1.AVA.4</strain>
    </source>
</reference>
<dbReference type="Proteomes" id="UP001375539">
    <property type="component" value="Unassembled WGS sequence"/>
</dbReference>
<evidence type="ECO:0000313" key="2">
    <source>
        <dbReference type="Proteomes" id="UP001375539"/>
    </source>
</evidence>